<feature type="domain" description="Integrase catalytic" evidence="1">
    <location>
        <begin position="56"/>
        <end position="219"/>
    </location>
</feature>
<dbReference type="NCBIfam" id="NF033516">
    <property type="entry name" value="transpos_IS3"/>
    <property type="match status" value="1"/>
</dbReference>
<dbReference type="Proteomes" id="UP000004688">
    <property type="component" value="Chromosome"/>
</dbReference>
<dbReference type="InterPro" id="IPR012337">
    <property type="entry name" value="RNaseH-like_sf"/>
</dbReference>
<dbReference type="InterPro" id="IPR050900">
    <property type="entry name" value="Transposase_IS3/IS150/IS904"/>
</dbReference>
<dbReference type="AlphaFoldDB" id="M9RG41"/>
<evidence type="ECO:0000259" key="1">
    <source>
        <dbReference type="PROSITE" id="PS50994"/>
    </source>
</evidence>
<dbReference type="InterPro" id="IPR036397">
    <property type="entry name" value="RNaseH_sf"/>
</dbReference>
<dbReference type="HOGENOM" id="CLU_027402_4_1_5"/>
<dbReference type="PANTHER" id="PTHR46889">
    <property type="entry name" value="TRANSPOSASE INSF FOR INSERTION SEQUENCE IS3B-RELATED"/>
    <property type="match status" value="1"/>
</dbReference>
<dbReference type="SUPFAM" id="SSF53098">
    <property type="entry name" value="Ribonuclease H-like"/>
    <property type="match status" value="1"/>
</dbReference>
<sequence>MTEELKEIGLNVGHRRVGRLMRQNGISVVRTRKHKVTTDSNHKFNIAPNLLDRNFSTDQPNKKWAGDITYIWTREGWLYLAVILDLHSRRVIGWAVSNRMKRDLAIRALEMAIAFRARSKGCIHHTDRGSQYCSHDYQKILRQHDFKVSMSGKGNCYNNAAFETFFKTIKAELIWRDTWNTRRHAEMAIFEYINGFYNPRRRHSALGWKSPVAFERKVA</sequence>
<dbReference type="EMBL" id="CP003742">
    <property type="protein sequence ID" value="AGI71559.1"/>
    <property type="molecule type" value="Genomic_DNA"/>
</dbReference>
<dbReference type="GO" id="GO:0003676">
    <property type="term" value="F:nucleic acid binding"/>
    <property type="evidence" value="ECO:0007669"/>
    <property type="project" value="InterPro"/>
</dbReference>
<dbReference type="Pfam" id="PF00665">
    <property type="entry name" value="rve"/>
    <property type="match status" value="1"/>
</dbReference>
<reference evidence="2 3" key="1">
    <citation type="journal article" date="2013" name="PLoS ONE">
        <title>Poles Apart: Arctic and Antarctic Octadecabacter strains Share High Genome Plasticity and a New Type of Xanthorhodopsin.</title>
        <authorList>
            <person name="Vollmers J."/>
            <person name="Voget S."/>
            <person name="Dietrich S."/>
            <person name="Gollnow K."/>
            <person name="Smits M."/>
            <person name="Meyer K."/>
            <person name="Brinkhoff T."/>
            <person name="Simon M."/>
            <person name="Daniel R."/>
        </authorList>
    </citation>
    <scope>NUCLEOTIDE SEQUENCE [LARGE SCALE GENOMIC DNA]</scope>
    <source>
        <strain evidence="2 3">238</strain>
    </source>
</reference>
<name>M9RG41_9RHOB</name>
<dbReference type="Pfam" id="PF13276">
    <property type="entry name" value="HTH_21"/>
    <property type="match status" value="1"/>
</dbReference>
<proteinExistence type="predicted"/>
<dbReference type="KEGG" id="oar:OA238_c14060"/>
<dbReference type="Gene3D" id="3.30.420.10">
    <property type="entry name" value="Ribonuclease H-like superfamily/Ribonuclease H"/>
    <property type="match status" value="1"/>
</dbReference>
<dbReference type="Pfam" id="PF13333">
    <property type="entry name" value="rve_2"/>
    <property type="match status" value="1"/>
</dbReference>
<accession>M9RG41</accession>
<organism evidence="2 3">
    <name type="scientific">Octadecabacter arcticus 238</name>
    <dbReference type="NCBI Taxonomy" id="391616"/>
    <lineage>
        <taxon>Bacteria</taxon>
        <taxon>Pseudomonadati</taxon>
        <taxon>Pseudomonadota</taxon>
        <taxon>Alphaproteobacteria</taxon>
        <taxon>Rhodobacterales</taxon>
        <taxon>Roseobacteraceae</taxon>
        <taxon>Octadecabacter</taxon>
    </lineage>
</organism>
<dbReference type="InterPro" id="IPR025948">
    <property type="entry name" value="HTH-like_dom"/>
</dbReference>
<dbReference type="InterPro" id="IPR048020">
    <property type="entry name" value="Transpos_IS3"/>
</dbReference>
<evidence type="ECO:0000313" key="3">
    <source>
        <dbReference type="Proteomes" id="UP000004688"/>
    </source>
</evidence>
<dbReference type="eggNOG" id="COG2801">
    <property type="taxonomic scope" value="Bacteria"/>
</dbReference>
<gene>
    <name evidence="2" type="ORF">OA238_c14060</name>
</gene>
<dbReference type="GO" id="GO:0015074">
    <property type="term" value="P:DNA integration"/>
    <property type="evidence" value="ECO:0007669"/>
    <property type="project" value="InterPro"/>
</dbReference>
<dbReference type="InterPro" id="IPR001584">
    <property type="entry name" value="Integrase_cat-core"/>
</dbReference>
<protein>
    <submittedName>
        <fullName evidence="2">IS3 family transposase</fullName>
    </submittedName>
</protein>
<keyword evidence="3" id="KW-1185">Reference proteome</keyword>
<dbReference type="PROSITE" id="PS50994">
    <property type="entry name" value="INTEGRASE"/>
    <property type="match status" value="1"/>
</dbReference>
<evidence type="ECO:0000313" key="2">
    <source>
        <dbReference type="EMBL" id="AGI71559.1"/>
    </source>
</evidence>
<dbReference type="PANTHER" id="PTHR46889:SF4">
    <property type="entry name" value="TRANSPOSASE INSO FOR INSERTION SEQUENCE ELEMENT IS911B-RELATED"/>
    <property type="match status" value="1"/>
</dbReference>